<keyword evidence="1" id="KW-1133">Transmembrane helix</keyword>
<keyword evidence="1" id="KW-0472">Membrane</keyword>
<dbReference type="SMART" id="SM00292">
    <property type="entry name" value="BRCT"/>
    <property type="match status" value="1"/>
</dbReference>
<dbReference type="PROSITE" id="PS50172">
    <property type="entry name" value="BRCT"/>
    <property type="match status" value="1"/>
</dbReference>
<evidence type="ECO:0000313" key="3">
    <source>
        <dbReference type="EMBL" id="KAF0412260.1"/>
    </source>
</evidence>
<dbReference type="Gene3D" id="3.40.50.10190">
    <property type="entry name" value="BRCT domain"/>
    <property type="match status" value="1"/>
</dbReference>
<dbReference type="SUPFAM" id="SSF53098">
    <property type="entry name" value="Ribonuclease H-like"/>
    <property type="match status" value="1"/>
</dbReference>
<dbReference type="CDD" id="cd06127">
    <property type="entry name" value="DEDDh"/>
    <property type="match status" value="1"/>
</dbReference>
<dbReference type="Pfam" id="PF00929">
    <property type="entry name" value="RNase_T"/>
    <property type="match status" value="1"/>
</dbReference>
<gene>
    <name evidence="3" type="ORF">GBO79_09695</name>
</gene>
<feature type="domain" description="BRCT" evidence="2">
    <location>
        <begin position="297"/>
        <end position="344"/>
    </location>
</feature>
<reference evidence="4" key="2">
    <citation type="submission" date="2020-03" db="EMBL/GenBank/DDBJ databases">
        <title>SpeciesPrimer: A bioinformatics pipeline dedicated to the design of qPCR primers for the quantification of bacterial species.</title>
        <authorList>
            <person name="Dreier M."/>
            <person name="Berthoud H."/>
            <person name="Shani N."/>
            <person name="Wechsler D."/>
            <person name="Junier P."/>
        </authorList>
    </citation>
    <scope>NUCLEOTIDE SEQUENCE [LARGE SCALE GENOMIC DNA]</scope>
    <source>
        <strain evidence="4">FAM13073</strain>
    </source>
</reference>
<dbReference type="PANTHER" id="PTHR30231:SF41">
    <property type="entry name" value="DNA POLYMERASE III SUBUNIT EPSILON"/>
    <property type="match status" value="1"/>
</dbReference>
<dbReference type="RefSeq" id="WP_159276789.1">
    <property type="nucleotide sequence ID" value="NZ_JAIYES010000001.1"/>
</dbReference>
<accession>A0ABQ6XEL4</accession>
<dbReference type="EMBL" id="WENB01000008">
    <property type="protein sequence ID" value="KAF0412260.1"/>
    <property type="molecule type" value="Genomic_DNA"/>
</dbReference>
<dbReference type="InterPro" id="IPR001357">
    <property type="entry name" value="BRCT_dom"/>
</dbReference>
<dbReference type="InterPro" id="IPR036420">
    <property type="entry name" value="BRCT_dom_sf"/>
</dbReference>
<dbReference type="InterPro" id="IPR013520">
    <property type="entry name" value="Ribonucl_H"/>
</dbReference>
<sequence length="403" mass="45517">MGILIFLIATYFSFKLLGKAAPYVIAALLLMFLWKFRWIVLSIILLGFIFYMIGRHIKDEPTKNSKNVKSEPNTPINDVKKPQLPIELNVISSNTESKKNIENEVSIDSDDRQPIVYHRLRRSLTDFVVLDIETTGLDIYTDEIIQVSALKFINDKQIDSFNTFVKPKFKDIDIKIELLTGISNEDVNTAPSIETVLPKLETFIGTLPIIGHNIDRFDVKFLVQKGFYLPEISTEDTVGMARKKLSHLPNAKLPTLKKYYGIKNASHNSLNDCVTNAIIYKKLRDDDLDPIELDNSDIQKNMQGKRFAITGEFKGFSRNEIIEMIEQHGGKVTTGISGKTDYLVDGIQVANNLTDGIHSSTEIKAFDLISNNGHLEVINLEQLKGLLKDNLSQSSTKKFVSSF</sequence>
<feature type="transmembrane region" description="Helical" evidence="1">
    <location>
        <begin position="36"/>
        <end position="54"/>
    </location>
</feature>
<proteinExistence type="predicted"/>
<name>A0ABQ6XEL4_PEDPE</name>
<evidence type="ECO:0000313" key="4">
    <source>
        <dbReference type="Proteomes" id="UP000472573"/>
    </source>
</evidence>
<reference evidence="3 4" key="1">
    <citation type="submission" date="2019-10" db="EMBL/GenBank/DDBJ databases">
        <authorList>
            <person name="Irmler S."/>
            <person name="Berthoud H."/>
            <person name="Roetschi A."/>
            <person name="Arias E."/>
            <person name="Shani N."/>
            <person name="Wuethrich D."/>
            <person name="Bruggmann R."/>
        </authorList>
    </citation>
    <scope>NUCLEOTIDE SEQUENCE [LARGE SCALE GENOMIC DNA]</scope>
    <source>
        <strain evidence="3 4">FAM13073</strain>
    </source>
</reference>
<dbReference type="SUPFAM" id="SSF52113">
    <property type="entry name" value="BRCT domain"/>
    <property type="match status" value="1"/>
</dbReference>
<evidence type="ECO:0000259" key="2">
    <source>
        <dbReference type="PROSITE" id="PS50172"/>
    </source>
</evidence>
<keyword evidence="4" id="KW-1185">Reference proteome</keyword>
<dbReference type="SMART" id="SM00479">
    <property type="entry name" value="EXOIII"/>
    <property type="match status" value="1"/>
</dbReference>
<dbReference type="CDD" id="cd17748">
    <property type="entry name" value="BRCT_DNA_ligase_like"/>
    <property type="match status" value="1"/>
</dbReference>
<dbReference type="InterPro" id="IPR036397">
    <property type="entry name" value="RNaseH_sf"/>
</dbReference>
<organism evidence="3 4">
    <name type="scientific">Pediococcus pentosaceus</name>
    <dbReference type="NCBI Taxonomy" id="1255"/>
    <lineage>
        <taxon>Bacteria</taxon>
        <taxon>Bacillati</taxon>
        <taxon>Bacillota</taxon>
        <taxon>Bacilli</taxon>
        <taxon>Lactobacillales</taxon>
        <taxon>Lactobacillaceae</taxon>
        <taxon>Pediococcus</taxon>
    </lineage>
</organism>
<dbReference type="Pfam" id="PF00533">
    <property type="entry name" value="BRCT"/>
    <property type="match status" value="1"/>
</dbReference>
<dbReference type="Gene3D" id="3.30.420.10">
    <property type="entry name" value="Ribonuclease H-like superfamily/Ribonuclease H"/>
    <property type="match status" value="1"/>
</dbReference>
<dbReference type="PANTHER" id="PTHR30231">
    <property type="entry name" value="DNA POLYMERASE III SUBUNIT EPSILON"/>
    <property type="match status" value="1"/>
</dbReference>
<comment type="caution">
    <text evidence="3">The sequence shown here is derived from an EMBL/GenBank/DDBJ whole genome shotgun (WGS) entry which is preliminary data.</text>
</comment>
<dbReference type="Proteomes" id="UP000472573">
    <property type="component" value="Unassembled WGS sequence"/>
</dbReference>
<dbReference type="InterPro" id="IPR012337">
    <property type="entry name" value="RNaseH-like_sf"/>
</dbReference>
<protein>
    <submittedName>
        <fullName evidence="3">DNA polymerase III subunit epsilon</fullName>
    </submittedName>
</protein>
<evidence type="ECO:0000256" key="1">
    <source>
        <dbReference type="SAM" id="Phobius"/>
    </source>
</evidence>
<keyword evidence="1" id="KW-0812">Transmembrane</keyword>